<dbReference type="OrthoDB" id="2424936at2759"/>
<dbReference type="EMBL" id="JAAAJA010000466">
    <property type="protein sequence ID" value="KAG0253317.1"/>
    <property type="molecule type" value="Genomic_DNA"/>
</dbReference>
<proteinExistence type="predicted"/>
<organism evidence="1 2">
    <name type="scientific">Mortierella polycephala</name>
    <dbReference type="NCBI Taxonomy" id="41804"/>
    <lineage>
        <taxon>Eukaryota</taxon>
        <taxon>Fungi</taxon>
        <taxon>Fungi incertae sedis</taxon>
        <taxon>Mucoromycota</taxon>
        <taxon>Mortierellomycotina</taxon>
        <taxon>Mortierellomycetes</taxon>
        <taxon>Mortierellales</taxon>
        <taxon>Mortierellaceae</taxon>
        <taxon>Mortierella</taxon>
    </lineage>
</organism>
<reference evidence="1" key="1">
    <citation type="journal article" date="2020" name="Fungal Divers.">
        <title>Resolving the Mortierellaceae phylogeny through synthesis of multi-gene phylogenetics and phylogenomics.</title>
        <authorList>
            <person name="Vandepol N."/>
            <person name="Liber J."/>
            <person name="Desiro A."/>
            <person name="Na H."/>
            <person name="Kennedy M."/>
            <person name="Barry K."/>
            <person name="Grigoriev I.V."/>
            <person name="Miller A.N."/>
            <person name="O'Donnell K."/>
            <person name="Stajich J.E."/>
            <person name="Bonito G."/>
        </authorList>
    </citation>
    <scope>NUCLEOTIDE SEQUENCE</scope>
    <source>
        <strain evidence="1">KOD948</strain>
    </source>
</reference>
<name>A0A9P6TZL2_9FUNG</name>
<evidence type="ECO:0000313" key="2">
    <source>
        <dbReference type="Proteomes" id="UP000726737"/>
    </source>
</evidence>
<dbReference type="AlphaFoldDB" id="A0A9P6TZL2"/>
<comment type="caution">
    <text evidence="1">The sequence shown here is derived from an EMBL/GenBank/DDBJ whole genome shotgun (WGS) entry which is preliminary data.</text>
</comment>
<sequence>MIKGHARRGGKKMRKERQKNCIVGITDEYRTSKVCIYCFQDVRMARSRRMIKGKSKMVRVHGALECINPACPSFKEGYTIKARDPHAAAAIAIAGACVLLSTLHKALPPFSPDQSEELQR</sequence>
<accession>A0A9P6TZL2</accession>
<evidence type="ECO:0000313" key="1">
    <source>
        <dbReference type="EMBL" id="KAG0253317.1"/>
    </source>
</evidence>
<dbReference type="Proteomes" id="UP000726737">
    <property type="component" value="Unassembled WGS sequence"/>
</dbReference>
<gene>
    <name evidence="1" type="ORF">BG011_006429</name>
</gene>
<keyword evidence="2" id="KW-1185">Reference proteome</keyword>
<protein>
    <submittedName>
        <fullName evidence="1">Uncharacterized protein</fullName>
    </submittedName>
</protein>